<evidence type="ECO:0000313" key="3">
    <source>
        <dbReference type="EMBL" id="KAF7492786.1"/>
    </source>
</evidence>
<dbReference type="Pfam" id="PF08368">
    <property type="entry name" value="FAST_2"/>
    <property type="match status" value="1"/>
</dbReference>
<keyword evidence="5" id="KW-1185">Reference proteome</keyword>
<dbReference type="Pfam" id="PF06743">
    <property type="entry name" value="FAST_1"/>
    <property type="match status" value="1"/>
</dbReference>
<evidence type="ECO:0000259" key="2">
    <source>
        <dbReference type="Pfam" id="PF08368"/>
    </source>
</evidence>
<evidence type="ECO:0000313" key="5">
    <source>
        <dbReference type="Proteomes" id="UP000070412"/>
    </source>
</evidence>
<dbReference type="EnsemblMetazoa" id="SSS_894s_mrna">
    <property type="protein sequence ID" value="KAF7492786.1"/>
    <property type="gene ID" value="SSS_894"/>
</dbReference>
<dbReference type="EMBL" id="WVUK01000056">
    <property type="protein sequence ID" value="KAF7492786.1"/>
    <property type="molecule type" value="Genomic_DNA"/>
</dbReference>
<reference evidence="5" key="1">
    <citation type="journal article" date="2020" name="PLoS Negl. Trop. Dis.">
        <title>High-quality nuclear genome for Sarcoptes scabiei-A critical resource for a neglected parasite.</title>
        <authorList>
            <person name="Korhonen P.K."/>
            <person name="Gasser R.B."/>
            <person name="Ma G."/>
            <person name="Wang T."/>
            <person name="Stroehlein A.J."/>
            <person name="Young N.D."/>
            <person name="Ang C.S."/>
            <person name="Fernando D.D."/>
            <person name="Lu H.C."/>
            <person name="Taylor S."/>
            <person name="Reynolds S.L."/>
            <person name="Mofiz E."/>
            <person name="Najaraj S.H."/>
            <person name="Gowda H."/>
            <person name="Madugundu A."/>
            <person name="Renuse S."/>
            <person name="Holt D."/>
            <person name="Pandey A."/>
            <person name="Papenfuss A.T."/>
            <person name="Fischer K."/>
        </authorList>
    </citation>
    <scope>NUCLEOTIDE SEQUENCE [LARGE SCALE GENOMIC DNA]</scope>
</reference>
<gene>
    <name evidence="3" type="primary">SSS_894g</name>
    <name evidence="3" type="ORF">SSS_894</name>
</gene>
<evidence type="ECO:0000259" key="1">
    <source>
        <dbReference type="Pfam" id="PF06743"/>
    </source>
</evidence>
<dbReference type="OrthoDB" id="6501018at2759"/>
<dbReference type="Proteomes" id="UP000070412">
    <property type="component" value="Unassembled WGS sequence"/>
</dbReference>
<reference evidence="4" key="3">
    <citation type="submission" date="2022-06" db="UniProtKB">
        <authorList>
            <consortium name="EnsemblMetazoa"/>
        </authorList>
    </citation>
    <scope>IDENTIFICATION</scope>
</reference>
<dbReference type="InterPro" id="IPR013579">
    <property type="entry name" value="FAST_2"/>
</dbReference>
<reference evidence="3" key="2">
    <citation type="submission" date="2020-01" db="EMBL/GenBank/DDBJ databases">
        <authorList>
            <person name="Korhonen P.K.K."/>
            <person name="Guangxu M.G."/>
            <person name="Wang T.W."/>
            <person name="Stroehlein A.J.S."/>
            <person name="Young N.D."/>
            <person name="Ang C.-S.A."/>
            <person name="Fernando D.W.F."/>
            <person name="Lu H.L."/>
            <person name="Taylor S.T."/>
            <person name="Ehtesham M.E.M."/>
            <person name="Najaraj S.H.N."/>
            <person name="Harsha G.H.G."/>
            <person name="Madugundu A.M."/>
            <person name="Renuse S.R."/>
            <person name="Holt D.H."/>
            <person name="Pandey A.P."/>
            <person name="Papenfuss A.P."/>
            <person name="Gasser R.B.G."/>
            <person name="Fischer K.F."/>
        </authorList>
    </citation>
    <scope>NUCLEOTIDE SEQUENCE</scope>
    <source>
        <strain evidence="3">SSS_KF_BRIS2020</strain>
    </source>
</reference>
<feature type="domain" description="FAST kinase-like protein subdomain 2" evidence="2">
    <location>
        <begin position="524"/>
        <end position="579"/>
    </location>
</feature>
<dbReference type="InterPro" id="IPR010622">
    <property type="entry name" value="FAST_Leu-rich"/>
</dbReference>
<name>A0A834RC60_SARSC</name>
<feature type="domain" description="FAST kinase leucine-rich" evidence="1">
    <location>
        <begin position="343"/>
        <end position="412"/>
    </location>
</feature>
<dbReference type="GO" id="GO:0044528">
    <property type="term" value="P:regulation of mitochondrial mRNA stability"/>
    <property type="evidence" value="ECO:0007669"/>
    <property type="project" value="InterPro"/>
</dbReference>
<proteinExistence type="predicted"/>
<organism evidence="3">
    <name type="scientific">Sarcoptes scabiei</name>
    <name type="common">Itch mite</name>
    <name type="synonym">Acarus scabiei</name>
    <dbReference type="NCBI Taxonomy" id="52283"/>
    <lineage>
        <taxon>Eukaryota</taxon>
        <taxon>Metazoa</taxon>
        <taxon>Ecdysozoa</taxon>
        <taxon>Arthropoda</taxon>
        <taxon>Chelicerata</taxon>
        <taxon>Arachnida</taxon>
        <taxon>Acari</taxon>
        <taxon>Acariformes</taxon>
        <taxon>Sarcoptiformes</taxon>
        <taxon>Astigmata</taxon>
        <taxon>Psoroptidia</taxon>
        <taxon>Sarcoptoidea</taxon>
        <taxon>Sarcoptidae</taxon>
        <taxon>Sarcoptinae</taxon>
        <taxon>Sarcoptes</taxon>
    </lineage>
</organism>
<accession>A0A834RC60</accession>
<dbReference type="AlphaFoldDB" id="A0A834RC60"/>
<sequence length="671" mass="78133">MISIINARPMLLECCNLARFSKFMRHSTILEQSSRSVHSSSIASGFSIVHKTNKNFHKRYVNYAPILFDLSHQVVQGKINIDSLITSQKFQNLSDKICDTLRHSDTNILNMIKSILIMNLDPNIRLVRFLEDELIHKIEFSYDIRLLLSAFNLYHRISGDNPKRKLILEKIIKAIDKKLDNSDIEISELIAMIKYCSFYTPDIMIKIEDQLIRYLDSDEVISLDNLCFLLVLLSRYNRRNINLIRSAVSKVLSFRSEDIYMIPPHLINMISSLKRLNFPEINLLEKCSDILVDFRFIETLNKSSFRDFIVAITNFNFSYTKLNDYLLKSLAEKSELFEHQDLVTLVLTFSRLNYHRDDLQDLLMQRVIPKVKQENCSSSSQWFNYVNSLILLRSAPIDHVRSILRSSFYYNLDHESMINPKQISRKMISTKTESENEPSISVDSDSPSFEETEIEQINAFNERLDSSYAKMNILRKYCLIAGLLMYQAEKRIIQSDSTPLLFENFFDSSQEMETFQDFTRTFDKNSLKRSKDVLEFRKKLILSLEKFVPSKNNYMAVNVQTPFGFFIDIELMVDQNGQFQVLQESTSESEKNRNYRRVVLMPIGFNETLLENNTSLIGPKQAEISLLRSLGYIVVPIHQNSFQSSISSLNRVKFLQDLIASHLKNSTINDE</sequence>
<evidence type="ECO:0000313" key="4">
    <source>
        <dbReference type="EnsemblMetazoa" id="KAF7492786.1"/>
    </source>
</evidence>
<protein>
    <submittedName>
        <fullName evidence="3">Protein TBRG4</fullName>
    </submittedName>
</protein>